<dbReference type="EMBL" id="BTGU01015491">
    <property type="protein sequence ID" value="GMN72372.1"/>
    <property type="molecule type" value="Genomic_DNA"/>
</dbReference>
<dbReference type="PANTHER" id="PTHR48045">
    <property type="entry name" value="UDP-GLYCOSYLTRANSFERASE 72B1"/>
    <property type="match status" value="1"/>
</dbReference>
<dbReference type="PANTHER" id="PTHR48045:SF21">
    <property type="entry name" value="UDP-GLYCOSYLTRANSFERASE 83A1"/>
    <property type="match status" value="1"/>
</dbReference>
<dbReference type="AlphaFoldDB" id="A0AA88ECQ6"/>
<comment type="caution">
    <text evidence="3">The sequence shown here is derived from an EMBL/GenBank/DDBJ whole genome shotgun (WGS) entry which is preliminary data.</text>
</comment>
<evidence type="ECO:0000256" key="1">
    <source>
        <dbReference type="ARBA" id="ARBA00022679"/>
    </source>
</evidence>
<keyword evidence="6" id="KW-1185">Reference proteome</keyword>
<evidence type="ECO:0000313" key="5">
    <source>
        <dbReference type="EMBL" id="GMN72376.1"/>
    </source>
</evidence>
<organism evidence="3 6">
    <name type="scientific">Ficus carica</name>
    <name type="common">Common fig</name>
    <dbReference type="NCBI Taxonomy" id="3494"/>
    <lineage>
        <taxon>Eukaryota</taxon>
        <taxon>Viridiplantae</taxon>
        <taxon>Streptophyta</taxon>
        <taxon>Embryophyta</taxon>
        <taxon>Tracheophyta</taxon>
        <taxon>Spermatophyta</taxon>
        <taxon>Magnoliopsida</taxon>
        <taxon>eudicotyledons</taxon>
        <taxon>Gunneridae</taxon>
        <taxon>Pentapetalae</taxon>
        <taxon>rosids</taxon>
        <taxon>fabids</taxon>
        <taxon>Rosales</taxon>
        <taxon>Moraceae</taxon>
        <taxon>Ficeae</taxon>
        <taxon>Ficus</taxon>
    </lineage>
</organism>
<dbReference type="Gene3D" id="3.40.50.2000">
    <property type="entry name" value="Glycogen Phosphorylase B"/>
    <property type="match status" value="2"/>
</dbReference>
<dbReference type="GO" id="GO:0008194">
    <property type="term" value="F:UDP-glycosyltransferase activity"/>
    <property type="evidence" value="ECO:0007669"/>
    <property type="project" value="InterPro"/>
</dbReference>
<proteinExistence type="predicted"/>
<sequence>MYVAFGSMTILSQHQFEELALGLEALGSYQRYCGWNSTVEGTSKGVPFLCWPYFADQFLITSYICDVLKVGLRLNAEENGIISRHKIKMKIEELFSHGRIRENALRLKGMAETSGAEK</sequence>
<reference evidence="3" key="1">
    <citation type="submission" date="2023-07" db="EMBL/GenBank/DDBJ databases">
        <title>draft genome sequence of fig (Ficus carica).</title>
        <authorList>
            <person name="Takahashi T."/>
            <person name="Nishimura K."/>
        </authorList>
    </citation>
    <scope>NUCLEOTIDE SEQUENCE</scope>
</reference>
<dbReference type="InterPro" id="IPR002213">
    <property type="entry name" value="UDP_glucos_trans"/>
</dbReference>
<evidence type="ECO:0000313" key="4">
    <source>
        <dbReference type="EMBL" id="GMN72372.1"/>
    </source>
</evidence>
<keyword evidence="1" id="KW-0808">Transferase</keyword>
<accession>A0AA88ECQ6</accession>
<dbReference type="EMBL" id="BTGU01015490">
    <property type="protein sequence ID" value="GMN72369.1"/>
    <property type="molecule type" value="Genomic_DNA"/>
</dbReference>
<evidence type="ECO:0000313" key="6">
    <source>
        <dbReference type="Proteomes" id="UP001187192"/>
    </source>
</evidence>
<name>A0AA88ECQ6_FICCA</name>
<dbReference type="EMBL" id="BTGU01015492">
    <property type="protein sequence ID" value="GMN72376.1"/>
    <property type="molecule type" value="Genomic_DNA"/>
</dbReference>
<dbReference type="EMBL" id="BTGU01015489">
    <property type="protein sequence ID" value="GMN72363.1"/>
    <property type="molecule type" value="Genomic_DNA"/>
</dbReference>
<gene>
    <name evidence="2" type="ORF">TIFTF001_054716</name>
    <name evidence="3" type="ORF">TIFTF001_054717</name>
    <name evidence="4" type="ORF">TIFTF001_054718</name>
    <name evidence="5" type="ORF">TIFTF001_054719</name>
</gene>
<protein>
    <submittedName>
        <fullName evidence="3">Uncharacterized protein</fullName>
    </submittedName>
</protein>
<dbReference type="Proteomes" id="UP001187192">
    <property type="component" value="Unassembled WGS sequence"/>
</dbReference>
<evidence type="ECO:0000313" key="2">
    <source>
        <dbReference type="EMBL" id="GMN72363.1"/>
    </source>
</evidence>
<evidence type="ECO:0000313" key="3">
    <source>
        <dbReference type="EMBL" id="GMN72369.1"/>
    </source>
</evidence>
<dbReference type="Pfam" id="PF00201">
    <property type="entry name" value="UDPGT"/>
    <property type="match status" value="1"/>
</dbReference>
<dbReference type="SUPFAM" id="SSF53756">
    <property type="entry name" value="UDP-Glycosyltransferase/glycogen phosphorylase"/>
    <property type="match status" value="1"/>
</dbReference>